<evidence type="ECO:0000256" key="8">
    <source>
        <dbReference type="ARBA" id="ARBA00022679"/>
    </source>
</evidence>
<dbReference type="CDD" id="cd04300">
    <property type="entry name" value="GT35_Glycogen_Phosphorylase"/>
    <property type="match status" value="1"/>
</dbReference>
<evidence type="ECO:0000256" key="6">
    <source>
        <dbReference type="ARBA" id="ARBA00022533"/>
    </source>
</evidence>
<keyword evidence="5" id="KW-0963">Cytoplasm</keyword>
<comment type="subcellular location">
    <subcellularLocation>
        <location evidence="3">Cytoplasm</location>
    </subcellularLocation>
</comment>
<evidence type="ECO:0000313" key="15">
    <source>
        <dbReference type="Proteomes" id="UP000494218"/>
    </source>
</evidence>
<name>A0A6P2SHN0_BURL3</name>
<dbReference type="GO" id="GO:0005737">
    <property type="term" value="C:cytoplasm"/>
    <property type="evidence" value="ECO:0007669"/>
    <property type="project" value="UniProtKB-SubCell"/>
</dbReference>
<evidence type="ECO:0000256" key="10">
    <source>
        <dbReference type="ARBA" id="ARBA00023277"/>
    </source>
</evidence>
<dbReference type="Pfam" id="PF00343">
    <property type="entry name" value="Phosphorylase"/>
    <property type="match status" value="1"/>
</dbReference>
<dbReference type="Gene3D" id="3.40.50.2000">
    <property type="entry name" value="Glycogen Phosphorylase B"/>
    <property type="match status" value="2"/>
</dbReference>
<gene>
    <name evidence="14" type="ORF">BLA23254_07487</name>
</gene>
<dbReference type="PIRSF" id="PIRSF000460">
    <property type="entry name" value="Pprylas_GlgP"/>
    <property type="match status" value="1"/>
</dbReference>
<dbReference type="EMBL" id="CABVPW010000059">
    <property type="protein sequence ID" value="VWC47547.1"/>
    <property type="molecule type" value="Genomic_DNA"/>
</dbReference>
<keyword evidence="9 12" id="KW-0663">Pyridoxal phosphate</keyword>
<dbReference type="PROSITE" id="PS00102">
    <property type="entry name" value="PHOSPHORYLASE"/>
    <property type="match status" value="1"/>
</dbReference>
<comment type="similarity">
    <text evidence="4 13">Belongs to the glycogen phosphorylase family.</text>
</comment>
<evidence type="ECO:0000256" key="5">
    <source>
        <dbReference type="ARBA" id="ARBA00022490"/>
    </source>
</evidence>
<feature type="modified residue" description="N6-(pyridoxal phosphate)lysine" evidence="12">
    <location>
        <position position="666"/>
    </location>
</feature>
<dbReference type="RefSeq" id="WP_175035462.1">
    <property type="nucleotide sequence ID" value="NZ_CABVPW010000059.1"/>
</dbReference>
<dbReference type="GO" id="GO:0030170">
    <property type="term" value="F:pyridoxal phosphate binding"/>
    <property type="evidence" value="ECO:0007669"/>
    <property type="project" value="InterPro"/>
</dbReference>
<dbReference type="InterPro" id="IPR011833">
    <property type="entry name" value="Glycg_phsphrylas"/>
</dbReference>
<dbReference type="FunFam" id="3.40.50.2000:FF:000153">
    <property type="entry name" value="Alpha-1,4 glucan phosphorylase"/>
    <property type="match status" value="1"/>
</dbReference>
<keyword evidence="7 13" id="KW-0328">Glycosyltransferase</keyword>
<accession>A0A6P2SHN0</accession>
<evidence type="ECO:0000256" key="7">
    <source>
        <dbReference type="ARBA" id="ARBA00022676"/>
    </source>
</evidence>
<evidence type="ECO:0000256" key="12">
    <source>
        <dbReference type="PIRSR" id="PIRSR000460-1"/>
    </source>
</evidence>
<evidence type="ECO:0000313" key="14">
    <source>
        <dbReference type="EMBL" id="VWC47547.1"/>
    </source>
</evidence>
<keyword evidence="10 13" id="KW-0119">Carbohydrate metabolism</keyword>
<keyword evidence="8 13" id="KW-0808">Transferase</keyword>
<dbReference type="InterPro" id="IPR035090">
    <property type="entry name" value="Pyridoxal_P_attach_site"/>
</dbReference>
<keyword evidence="6" id="KW-0021">Allosteric enzyme</keyword>
<proteinExistence type="inferred from homology"/>
<dbReference type="GO" id="GO:0005980">
    <property type="term" value="P:glycogen catabolic process"/>
    <property type="evidence" value="ECO:0007669"/>
    <property type="project" value="TreeGrafter"/>
</dbReference>
<dbReference type="PANTHER" id="PTHR11468:SF3">
    <property type="entry name" value="GLYCOGEN PHOSPHORYLASE, LIVER FORM"/>
    <property type="match status" value="1"/>
</dbReference>
<reference evidence="14 15" key="1">
    <citation type="submission" date="2019-09" db="EMBL/GenBank/DDBJ databases">
        <authorList>
            <person name="Depoorter E."/>
        </authorList>
    </citation>
    <scope>NUCLEOTIDE SEQUENCE [LARGE SCALE GENOMIC DNA]</scope>
    <source>
        <strain evidence="14">LMG 23254</strain>
    </source>
</reference>
<dbReference type="SUPFAM" id="SSF53756">
    <property type="entry name" value="UDP-Glycosyltransferase/glycogen phosphorylase"/>
    <property type="match status" value="1"/>
</dbReference>
<dbReference type="NCBIfam" id="TIGR02093">
    <property type="entry name" value="P_ylase"/>
    <property type="match status" value="1"/>
</dbReference>
<evidence type="ECO:0000256" key="4">
    <source>
        <dbReference type="ARBA" id="ARBA00006047"/>
    </source>
</evidence>
<protein>
    <recommendedName>
        <fullName evidence="13">Alpha-1,4 glucan phosphorylase</fullName>
        <ecNumber evidence="13">2.4.1.1</ecNumber>
    </recommendedName>
</protein>
<dbReference type="FunFam" id="3.40.50.2000:FF:000003">
    <property type="entry name" value="Alpha-1,4 glucan phosphorylase"/>
    <property type="match status" value="1"/>
</dbReference>
<dbReference type="PANTHER" id="PTHR11468">
    <property type="entry name" value="GLYCOGEN PHOSPHORYLASE"/>
    <property type="match status" value="1"/>
</dbReference>
<evidence type="ECO:0000256" key="9">
    <source>
        <dbReference type="ARBA" id="ARBA00022898"/>
    </source>
</evidence>
<organism evidence="14 15">
    <name type="scientific">Burkholderia lata (strain ATCC 17760 / DSM 23089 / LMG 22485 / NCIMB 9086 / R18194 / 383)</name>
    <dbReference type="NCBI Taxonomy" id="482957"/>
    <lineage>
        <taxon>Bacteria</taxon>
        <taxon>Pseudomonadati</taxon>
        <taxon>Pseudomonadota</taxon>
        <taxon>Betaproteobacteria</taxon>
        <taxon>Burkholderiales</taxon>
        <taxon>Burkholderiaceae</taxon>
        <taxon>Burkholderia</taxon>
        <taxon>Burkholderia cepacia complex</taxon>
    </lineage>
</organism>
<dbReference type="EC" id="2.4.1.1" evidence="13"/>
<comment type="cofactor">
    <cofactor evidence="2 13">
        <name>pyridoxal 5'-phosphate</name>
        <dbReference type="ChEBI" id="CHEBI:597326"/>
    </cofactor>
</comment>
<evidence type="ECO:0000256" key="1">
    <source>
        <dbReference type="ARBA" id="ARBA00001275"/>
    </source>
</evidence>
<evidence type="ECO:0000256" key="11">
    <source>
        <dbReference type="ARBA" id="ARBA00025174"/>
    </source>
</evidence>
<dbReference type="InterPro" id="IPR000811">
    <property type="entry name" value="Glyco_trans_35"/>
</dbReference>
<comment type="function">
    <text evidence="11">Phosphorylase is an important allosteric enzyme in carbohydrate metabolism. Enzymes from different sources differ in their regulatory mechanisms and in their natural substrates. However, all known phosphorylases share catalytic and structural properties.</text>
</comment>
<dbReference type="AlphaFoldDB" id="A0A6P2SHN0"/>
<evidence type="ECO:0000256" key="2">
    <source>
        <dbReference type="ARBA" id="ARBA00001933"/>
    </source>
</evidence>
<sequence>MQDTQRAASRSGVESLREDILAELRYGFGKTLAQASLGDLFHALALAVRKRLVDGWLDTQARYDAGATKRVYYLSMEFLMGQSLASNLIALGMLDTARAALESLDVAWRTVADAEYDAALGNGGLGRLAACFVESLASLGLPGYGCGIKYEYGLFRQQIDNLEQTERPDLWHSDSSPWLIERTDETRYIPLYGRIEHARDADGQYNPMWLDWKMIAGVPHDMLIPGYGGHTVNALRLYAARASDTFDMRIFNSGDYVRAVEEKIASETVSKVLYPADDSHAGKELRLVQEYFLVACSLRDILVTFEKSRLPIERLAERVAIQMNDTHPALAVTELMRILVDEHRTPWEVAWNVTRSTCAYTNHTLLPEALETWPVDLLERVLPRHLQILYEINRRFLDEVAARWPNDTERMRRMSLIDESAPRRVRMAHLAIVGSHSINGVAELHSKLVCSHLVPDFHALYPERFNNKTNGVTVRRWIVQSNPALAALFGELLDGDGWITELDRLRGLERFLDDGEVHARLRGIKRSNKEHLADLIREQLRFSVDPDAMFDVQVKRIHEYKRQLLNILHVMHLYLHLVEDGGEIAPRVVVFSGKAAPGYAMAKLIIHLIATVADHINRDPRANQRLRVAFLPDYKVSLAERIIPAADLSEQISTAGMEASGTGNMKLAMNGALTIGTLDGANIEIREAVGAENFYMFGLTAAEIATARASGSYDSRACYASDPSIRRVLNAMLSGRFGNGDDRFRPIFDSLLIGGDYYFHLADFAGYIESQARAAQDFSDKTAWMRRVVANVARLGRFSSDHTIAEYARDIWHIEPAPARRP</sequence>
<dbReference type="Proteomes" id="UP000494218">
    <property type="component" value="Unassembled WGS sequence"/>
</dbReference>
<comment type="function">
    <text evidence="13">Allosteric enzyme that catalyzes the rate-limiting step in glycogen catabolism, the phosphorolytic cleavage of glycogen to produce glucose-1-phosphate, and plays a central role in maintaining cellular and organismal glucose homeostasis.</text>
</comment>
<dbReference type="GO" id="GO:0008184">
    <property type="term" value="F:glycogen phosphorylase activity"/>
    <property type="evidence" value="ECO:0007669"/>
    <property type="project" value="InterPro"/>
</dbReference>
<evidence type="ECO:0000256" key="3">
    <source>
        <dbReference type="ARBA" id="ARBA00004496"/>
    </source>
</evidence>
<evidence type="ECO:0000256" key="13">
    <source>
        <dbReference type="RuleBase" id="RU000587"/>
    </source>
</evidence>
<comment type="catalytic activity">
    <reaction evidence="1 13">
        <text>[(1-&gt;4)-alpha-D-glucosyl](n) + phosphate = [(1-&gt;4)-alpha-D-glucosyl](n-1) + alpha-D-glucose 1-phosphate</text>
        <dbReference type="Rhea" id="RHEA:41732"/>
        <dbReference type="Rhea" id="RHEA-COMP:9584"/>
        <dbReference type="Rhea" id="RHEA-COMP:9586"/>
        <dbReference type="ChEBI" id="CHEBI:15444"/>
        <dbReference type="ChEBI" id="CHEBI:43474"/>
        <dbReference type="ChEBI" id="CHEBI:58601"/>
        <dbReference type="EC" id="2.4.1.1"/>
    </reaction>
</comment>